<evidence type="ECO:0000256" key="1">
    <source>
        <dbReference type="ARBA" id="ARBA00023015"/>
    </source>
</evidence>
<dbReference type="Proteomes" id="UP001208570">
    <property type="component" value="Unassembled WGS sequence"/>
</dbReference>
<evidence type="ECO:0000313" key="6">
    <source>
        <dbReference type="EMBL" id="KAK2153277.1"/>
    </source>
</evidence>
<dbReference type="GO" id="GO:0046872">
    <property type="term" value="F:metal ion binding"/>
    <property type="evidence" value="ECO:0007669"/>
    <property type="project" value="UniProtKB-KW"/>
</dbReference>
<keyword evidence="2" id="KW-0804">Transcription</keyword>
<comment type="caution">
    <text evidence="6">The sequence shown here is derived from an EMBL/GenBank/DDBJ whole genome shotgun (WGS) entry which is preliminary data.</text>
</comment>
<proteinExistence type="predicted"/>
<sequence length="288" mass="32017">MAPKKRKGKAGRRAGARPDDVMTDRREKRRLKKLAKKKKKAKRGRKSRLRDLKNIPLGGGDGALDVPVMRYSTSDGAGKVEDASPLPDCGADGTGDELLHGHLDINPENVKRSAYVIDVTCGDNEAILFMKGLSTGSKGACVLFEQNWLTPNEFQYVSGRESAKDWKRSIKHHGKSLKILVSRGLMCLKQRRCKCYTCEGRVKDDDGRISPDRADKQLSGSSSHGQDLSKSATSECQDTAESARTGSVDVTENKVQHCVREIRKNTVAKFIWISSYPEYRLIVLLRKI</sequence>
<keyword evidence="1" id="KW-0805">Transcription regulation</keyword>
<dbReference type="EMBL" id="JAODUP010000302">
    <property type="protein sequence ID" value="KAK2153277.1"/>
    <property type="molecule type" value="Genomic_DNA"/>
</dbReference>
<feature type="region of interest" description="Disordered" evidence="4">
    <location>
        <begin position="1"/>
        <end position="56"/>
    </location>
</feature>
<gene>
    <name evidence="6" type="ORF">LSH36_302g05030</name>
</gene>
<evidence type="ECO:0000313" key="7">
    <source>
        <dbReference type="Proteomes" id="UP001208570"/>
    </source>
</evidence>
<evidence type="ECO:0000256" key="4">
    <source>
        <dbReference type="SAM" id="MobiDB-lite"/>
    </source>
</evidence>
<dbReference type="GO" id="GO:0003677">
    <property type="term" value="F:DNA binding"/>
    <property type="evidence" value="ECO:0007669"/>
    <property type="project" value="UniProtKB-KW"/>
</dbReference>
<dbReference type="PANTHER" id="PTHR10417">
    <property type="entry name" value="GLUCOCORTICOID MODULATORY ELEMENT-BINDING PROTEIN"/>
    <property type="match status" value="1"/>
</dbReference>
<feature type="compositionally biased region" description="Polar residues" evidence="4">
    <location>
        <begin position="218"/>
        <end position="236"/>
    </location>
</feature>
<dbReference type="AlphaFoldDB" id="A0AAD9N137"/>
<keyword evidence="3" id="KW-0539">Nucleus</keyword>
<dbReference type="PANTHER" id="PTHR10417:SF15">
    <property type="entry name" value="STERILE ALPHA MOTIF DOMAIN-CONTAINING 11"/>
    <property type="match status" value="1"/>
</dbReference>
<feature type="compositionally biased region" description="Basic residues" evidence="4">
    <location>
        <begin position="27"/>
        <end position="48"/>
    </location>
</feature>
<dbReference type="Gene3D" id="3.10.390.10">
    <property type="entry name" value="SAND domain-like"/>
    <property type="match status" value="1"/>
</dbReference>
<dbReference type="SUPFAM" id="SSF63763">
    <property type="entry name" value="SAND domain-like"/>
    <property type="match status" value="1"/>
</dbReference>
<organism evidence="6 7">
    <name type="scientific">Paralvinella palmiformis</name>
    <dbReference type="NCBI Taxonomy" id="53620"/>
    <lineage>
        <taxon>Eukaryota</taxon>
        <taxon>Metazoa</taxon>
        <taxon>Spiralia</taxon>
        <taxon>Lophotrochozoa</taxon>
        <taxon>Annelida</taxon>
        <taxon>Polychaeta</taxon>
        <taxon>Sedentaria</taxon>
        <taxon>Canalipalpata</taxon>
        <taxon>Terebellida</taxon>
        <taxon>Terebelliformia</taxon>
        <taxon>Alvinellidae</taxon>
        <taxon>Paralvinella</taxon>
    </lineage>
</organism>
<dbReference type="Pfam" id="PF01342">
    <property type="entry name" value="SAND"/>
    <property type="match status" value="1"/>
</dbReference>
<name>A0AAD9N137_9ANNE</name>
<dbReference type="SMART" id="SM00258">
    <property type="entry name" value="SAND"/>
    <property type="match status" value="1"/>
</dbReference>
<feature type="compositionally biased region" description="Basic and acidic residues" evidence="4">
    <location>
        <begin position="16"/>
        <end position="26"/>
    </location>
</feature>
<protein>
    <recommendedName>
        <fullName evidence="5">SAND domain-containing protein</fullName>
    </recommendedName>
</protein>
<dbReference type="InterPro" id="IPR000770">
    <property type="entry name" value="SAND_dom"/>
</dbReference>
<keyword evidence="7" id="KW-1185">Reference proteome</keyword>
<dbReference type="PROSITE" id="PS50864">
    <property type="entry name" value="SAND"/>
    <property type="match status" value="1"/>
</dbReference>
<evidence type="ECO:0000256" key="3">
    <source>
        <dbReference type="ARBA" id="ARBA00023242"/>
    </source>
</evidence>
<evidence type="ECO:0000259" key="5">
    <source>
        <dbReference type="PROSITE" id="PS50864"/>
    </source>
</evidence>
<reference evidence="6" key="1">
    <citation type="journal article" date="2023" name="Mol. Biol. Evol.">
        <title>Third-Generation Sequencing Reveals the Adaptive Role of the Epigenome in Three Deep-Sea Polychaetes.</title>
        <authorList>
            <person name="Perez M."/>
            <person name="Aroh O."/>
            <person name="Sun Y."/>
            <person name="Lan Y."/>
            <person name="Juniper S.K."/>
            <person name="Young C.R."/>
            <person name="Angers B."/>
            <person name="Qian P.Y."/>
        </authorList>
    </citation>
    <scope>NUCLEOTIDE SEQUENCE</scope>
    <source>
        <strain evidence="6">P08H-3</strain>
    </source>
</reference>
<dbReference type="InterPro" id="IPR010919">
    <property type="entry name" value="SAND-like_dom_sf"/>
</dbReference>
<feature type="domain" description="SAND" evidence="5">
    <location>
        <begin position="107"/>
        <end position="187"/>
    </location>
</feature>
<accession>A0AAD9N137</accession>
<feature type="region of interest" description="Disordered" evidence="4">
    <location>
        <begin position="209"/>
        <end position="236"/>
    </location>
</feature>
<feature type="compositionally biased region" description="Basic residues" evidence="4">
    <location>
        <begin position="1"/>
        <end position="15"/>
    </location>
</feature>
<evidence type="ECO:0000256" key="2">
    <source>
        <dbReference type="ARBA" id="ARBA00023163"/>
    </source>
</evidence>